<evidence type="ECO:0000313" key="1">
    <source>
        <dbReference type="EMBL" id="SHG35915.1"/>
    </source>
</evidence>
<reference evidence="1 2" key="1">
    <citation type="submission" date="2016-11" db="EMBL/GenBank/DDBJ databases">
        <authorList>
            <person name="Jaros S."/>
            <person name="Januszkiewicz K."/>
            <person name="Wedrychowicz H."/>
        </authorList>
    </citation>
    <scope>NUCLEOTIDE SEQUENCE [LARGE SCALE GENOMIC DNA]</scope>
    <source>
        <strain evidence="1 2">IBRC-M 10683</strain>
    </source>
</reference>
<dbReference type="RefSeq" id="WP_072891020.1">
    <property type="nucleotide sequence ID" value="NZ_FQVW01000028.1"/>
</dbReference>
<dbReference type="EMBL" id="FQVW01000028">
    <property type="protein sequence ID" value="SHG35915.1"/>
    <property type="molecule type" value="Genomic_DNA"/>
</dbReference>
<accession>A0A1M5J6C9</accession>
<organism evidence="1 2">
    <name type="scientific">Ornithinibacillus halophilus</name>
    <dbReference type="NCBI Taxonomy" id="930117"/>
    <lineage>
        <taxon>Bacteria</taxon>
        <taxon>Bacillati</taxon>
        <taxon>Bacillota</taxon>
        <taxon>Bacilli</taxon>
        <taxon>Bacillales</taxon>
        <taxon>Bacillaceae</taxon>
        <taxon>Ornithinibacillus</taxon>
    </lineage>
</organism>
<dbReference type="InterPro" id="IPR021377">
    <property type="entry name" value="DUF3006"/>
</dbReference>
<dbReference type="Pfam" id="PF11213">
    <property type="entry name" value="DUF3006"/>
    <property type="match status" value="1"/>
</dbReference>
<sequence length="87" mass="9897">MRGILDRFEDQDKAVILIEDEKEEVIIPASDLPEGSKVNTYFKMEKQDGTYRIISIDESATEEEAQKTSDLMAKLRAKKGNGSKFKK</sequence>
<name>A0A1M5J6C9_9BACI</name>
<protein>
    <recommendedName>
        <fullName evidence="3">DUF3006 domain-containing protein</fullName>
    </recommendedName>
</protein>
<evidence type="ECO:0008006" key="3">
    <source>
        <dbReference type="Google" id="ProtNLM"/>
    </source>
</evidence>
<proteinExistence type="predicted"/>
<dbReference type="Proteomes" id="UP000183988">
    <property type="component" value="Unassembled WGS sequence"/>
</dbReference>
<keyword evidence="2" id="KW-1185">Reference proteome</keyword>
<dbReference type="AlphaFoldDB" id="A0A1M5J6C9"/>
<evidence type="ECO:0000313" key="2">
    <source>
        <dbReference type="Proteomes" id="UP000183988"/>
    </source>
</evidence>
<dbReference type="OrthoDB" id="164847at2"/>
<gene>
    <name evidence="1" type="ORF">SAMN05216225_102821</name>
</gene>